<evidence type="ECO:0000313" key="6">
    <source>
        <dbReference type="Proteomes" id="UP000243197"/>
    </source>
</evidence>
<evidence type="ECO:0000256" key="3">
    <source>
        <dbReference type="SAM" id="Coils"/>
    </source>
</evidence>
<organism evidence="5 6">
    <name type="scientific">Ichthyobacterium seriolicida</name>
    <dbReference type="NCBI Taxonomy" id="242600"/>
    <lineage>
        <taxon>Bacteria</taxon>
        <taxon>Pseudomonadati</taxon>
        <taxon>Bacteroidota</taxon>
        <taxon>Flavobacteriia</taxon>
        <taxon>Flavobacteriales</taxon>
        <taxon>Ichthyobacteriaceae</taxon>
        <taxon>Ichthyobacterium</taxon>
    </lineage>
</organism>
<dbReference type="GO" id="GO:0051082">
    <property type="term" value="F:unfolded protein binding"/>
    <property type="evidence" value="ECO:0007669"/>
    <property type="project" value="InterPro"/>
</dbReference>
<feature type="chain" id="PRO_5013062962" evidence="4">
    <location>
        <begin position="26"/>
        <end position="170"/>
    </location>
</feature>
<gene>
    <name evidence="5" type="ORF">JBKA6_0829</name>
</gene>
<dbReference type="EMBL" id="AP014564">
    <property type="protein sequence ID" value="BAV94842.1"/>
    <property type="molecule type" value="Genomic_DNA"/>
</dbReference>
<evidence type="ECO:0000313" key="5">
    <source>
        <dbReference type="EMBL" id="BAV94842.1"/>
    </source>
</evidence>
<dbReference type="KEGG" id="ise:JBKA6_0829"/>
<dbReference type="SMART" id="SM00935">
    <property type="entry name" value="OmpH"/>
    <property type="match status" value="1"/>
</dbReference>
<dbReference type="PANTHER" id="PTHR35089:SF1">
    <property type="entry name" value="CHAPERONE PROTEIN SKP"/>
    <property type="match status" value="1"/>
</dbReference>
<dbReference type="Gene3D" id="3.30.910.20">
    <property type="entry name" value="Skp domain"/>
    <property type="match status" value="1"/>
</dbReference>
<dbReference type="AlphaFoldDB" id="A0A1J1DY73"/>
<dbReference type="Proteomes" id="UP000243197">
    <property type="component" value="Chromosome"/>
</dbReference>
<dbReference type="Pfam" id="PF03938">
    <property type="entry name" value="OmpH"/>
    <property type="match status" value="1"/>
</dbReference>
<protein>
    <submittedName>
        <fullName evidence="5">Outer membrane protein H</fullName>
    </submittedName>
</protein>
<evidence type="ECO:0000256" key="4">
    <source>
        <dbReference type="SAM" id="SignalP"/>
    </source>
</evidence>
<keyword evidence="3" id="KW-0175">Coiled coil</keyword>
<dbReference type="InterPro" id="IPR005632">
    <property type="entry name" value="Chaperone_Skp"/>
</dbReference>
<dbReference type="GO" id="GO:0005829">
    <property type="term" value="C:cytosol"/>
    <property type="evidence" value="ECO:0007669"/>
    <property type="project" value="TreeGrafter"/>
</dbReference>
<comment type="similarity">
    <text evidence="1">Belongs to the Skp family.</text>
</comment>
<reference evidence="5 6" key="1">
    <citation type="submission" date="2014-03" db="EMBL/GenBank/DDBJ databases">
        <title>complete genome sequence of Flavobacteriaceae bacterium JBKA-6.</title>
        <authorList>
            <person name="Takano T."/>
            <person name="Nakamura Y."/>
            <person name="Takuma S."/>
            <person name="Yasuike M."/>
            <person name="Matsuyama T."/>
            <person name="Sakai T."/>
            <person name="Fujiwara A."/>
            <person name="Kimoto K."/>
            <person name="Fukuda Y."/>
            <person name="Kondo H."/>
            <person name="Hirono I."/>
            <person name="Nakayasu C."/>
        </authorList>
    </citation>
    <scope>NUCLEOTIDE SEQUENCE [LARGE SCALE GENOMIC DNA]</scope>
    <source>
        <strain evidence="5 6">JBKA-6</strain>
    </source>
</reference>
<keyword evidence="2 4" id="KW-0732">Signal</keyword>
<evidence type="ECO:0000256" key="1">
    <source>
        <dbReference type="ARBA" id="ARBA00009091"/>
    </source>
</evidence>
<dbReference type="PANTHER" id="PTHR35089">
    <property type="entry name" value="CHAPERONE PROTEIN SKP"/>
    <property type="match status" value="1"/>
</dbReference>
<name>A0A1J1DY73_9FLAO</name>
<evidence type="ECO:0000256" key="2">
    <source>
        <dbReference type="ARBA" id="ARBA00022729"/>
    </source>
</evidence>
<keyword evidence="6" id="KW-1185">Reference proteome</keyword>
<dbReference type="InterPro" id="IPR024930">
    <property type="entry name" value="Skp_dom_sf"/>
</dbReference>
<feature type="signal peptide" evidence="4">
    <location>
        <begin position="1"/>
        <end position="25"/>
    </location>
</feature>
<dbReference type="GO" id="GO:0050821">
    <property type="term" value="P:protein stabilization"/>
    <property type="evidence" value="ECO:0007669"/>
    <property type="project" value="TreeGrafter"/>
</dbReference>
<feature type="coiled-coil region" evidence="3">
    <location>
        <begin position="53"/>
        <end position="113"/>
    </location>
</feature>
<dbReference type="SUPFAM" id="SSF111384">
    <property type="entry name" value="OmpH-like"/>
    <property type="match status" value="1"/>
</dbReference>
<sequence>MTLTNCVKSISVLVFSLFFVQASHAQIGHVNSAEILTVMPETKKIETELESIRKTYEDELMVMVKELEEKNKKYQKEATGKGDAINEQRMKSLQEMQIRIEKFRETAATELQQKQIKLMEPIRDRIRVAIEAVRKAKKLDYILDVISGGIVAFDPSKDVTSDVKSKLKTS</sequence>
<accession>A0A1J1DY73</accession>
<proteinExistence type="inferred from homology"/>